<feature type="domain" description="C-type lectin" evidence="1">
    <location>
        <begin position="42"/>
        <end position="155"/>
    </location>
</feature>
<dbReference type="InterPro" id="IPR050111">
    <property type="entry name" value="C-type_lectin/snaclec_domain"/>
</dbReference>
<protein>
    <recommendedName>
        <fullName evidence="5">C-type lectin domain-containing protein</fullName>
    </recommendedName>
</protein>
<dbReference type="PROSITE" id="PS50041">
    <property type="entry name" value="C_TYPE_LECTIN_2"/>
    <property type="match status" value="1"/>
</dbReference>
<name>A0A913ZCI1_PATMI</name>
<dbReference type="RefSeq" id="XP_038048635.1">
    <property type="nucleotide sequence ID" value="XM_038192707.1"/>
</dbReference>
<accession>A0A913ZCI1</accession>
<reference evidence="3" key="1">
    <citation type="submission" date="2022-11" db="UniProtKB">
        <authorList>
            <consortium name="EnsemblMetazoa"/>
        </authorList>
    </citation>
    <scope>IDENTIFICATION</scope>
</reference>
<dbReference type="Pfam" id="PF00059">
    <property type="entry name" value="Lectin_C"/>
    <property type="match status" value="1"/>
</dbReference>
<organism evidence="3 4">
    <name type="scientific">Patiria miniata</name>
    <name type="common">Bat star</name>
    <name type="synonym">Asterina miniata</name>
    <dbReference type="NCBI Taxonomy" id="46514"/>
    <lineage>
        <taxon>Eukaryota</taxon>
        <taxon>Metazoa</taxon>
        <taxon>Echinodermata</taxon>
        <taxon>Eleutherozoa</taxon>
        <taxon>Asterozoa</taxon>
        <taxon>Asteroidea</taxon>
        <taxon>Valvatacea</taxon>
        <taxon>Valvatida</taxon>
        <taxon>Asterinidae</taxon>
        <taxon>Patiria</taxon>
    </lineage>
</organism>
<dbReference type="Gene3D" id="3.10.100.10">
    <property type="entry name" value="Mannose-Binding Protein A, subunit A"/>
    <property type="match status" value="1"/>
</dbReference>
<dbReference type="Proteomes" id="UP000887568">
    <property type="component" value="Unplaced"/>
</dbReference>
<keyword evidence="4" id="KW-1185">Reference proteome</keyword>
<sequence length="265" mass="29019">MIWVNVFVVVSASAMVGAYLGPWVCVPVQDKALACPPDWQVFGDFCFRLSGNERKGSWQESIDVCRDLGGEMAAPQSSEENDFISTLEESDVAWIACTLNSPGVWVCDGREPGTQMDFLGWDGPQPPHDSRKSCGSIKGRWQARPCDDDHRAVCVRPVACVYHPIPGASAKHLRIRQDTCIQLTGTEAGGTTTGQSRCLTGHVIKEFAVQSVNGCAARCISEPECLSFNVLSNGEELMCELNDSNGSEDSDEFYESENCILYHLE</sequence>
<feature type="domain" description="Apple" evidence="2">
    <location>
        <begin position="180"/>
        <end position="259"/>
    </location>
</feature>
<dbReference type="SUPFAM" id="SSF56436">
    <property type="entry name" value="C-type lectin-like"/>
    <property type="match status" value="1"/>
</dbReference>
<dbReference type="InterPro" id="IPR016186">
    <property type="entry name" value="C-type_lectin-like/link_sf"/>
</dbReference>
<evidence type="ECO:0000259" key="2">
    <source>
        <dbReference type="PROSITE" id="PS50948"/>
    </source>
</evidence>
<dbReference type="GeneID" id="119722531"/>
<dbReference type="SMART" id="SM00034">
    <property type="entry name" value="CLECT"/>
    <property type="match status" value="1"/>
</dbReference>
<dbReference type="AlphaFoldDB" id="A0A913ZCI1"/>
<evidence type="ECO:0000313" key="4">
    <source>
        <dbReference type="Proteomes" id="UP000887568"/>
    </source>
</evidence>
<dbReference type="PANTHER" id="PTHR22803">
    <property type="entry name" value="MANNOSE, PHOSPHOLIPASE, LECTIN RECEPTOR RELATED"/>
    <property type="match status" value="1"/>
</dbReference>
<dbReference type="PROSITE" id="PS50948">
    <property type="entry name" value="PAN"/>
    <property type="match status" value="1"/>
</dbReference>
<evidence type="ECO:0008006" key="5">
    <source>
        <dbReference type="Google" id="ProtNLM"/>
    </source>
</evidence>
<dbReference type="InterPro" id="IPR003609">
    <property type="entry name" value="Pan_app"/>
</dbReference>
<dbReference type="Pfam" id="PF00024">
    <property type="entry name" value="PAN_1"/>
    <property type="match status" value="1"/>
</dbReference>
<evidence type="ECO:0000313" key="3">
    <source>
        <dbReference type="EnsemblMetazoa" id="XP_038048635.1"/>
    </source>
</evidence>
<dbReference type="OrthoDB" id="6082003at2759"/>
<proteinExistence type="predicted"/>
<dbReference type="InterPro" id="IPR001304">
    <property type="entry name" value="C-type_lectin-like"/>
</dbReference>
<evidence type="ECO:0000259" key="1">
    <source>
        <dbReference type="PROSITE" id="PS50041"/>
    </source>
</evidence>
<dbReference type="EnsemblMetazoa" id="XM_038192707.1">
    <property type="protein sequence ID" value="XP_038048635.1"/>
    <property type="gene ID" value="LOC119722531"/>
</dbReference>
<dbReference type="CDD" id="cd00037">
    <property type="entry name" value="CLECT"/>
    <property type="match status" value="1"/>
</dbReference>
<dbReference type="InterPro" id="IPR016187">
    <property type="entry name" value="CTDL_fold"/>
</dbReference>